<gene>
    <name evidence="1" type="ORF">S01H1_41373</name>
</gene>
<name>X0VKA7_9ZZZZ</name>
<sequence>MKSIFSIPKNEVGRIHYLVKKHNLRWVPGYPWEGQCQITGDVHDMNRFDAEREEIESYDKPSREEKPWWKRLFGGK</sequence>
<protein>
    <submittedName>
        <fullName evidence="1">Uncharacterized protein</fullName>
    </submittedName>
</protein>
<comment type="caution">
    <text evidence="1">The sequence shown here is derived from an EMBL/GenBank/DDBJ whole genome shotgun (WGS) entry which is preliminary data.</text>
</comment>
<dbReference type="EMBL" id="BARS01026239">
    <property type="protein sequence ID" value="GAG12928.1"/>
    <property type="molecule type" value="Genomic_DNA"/>
</dbReference>
<organism evidence="1">
    <name type="scientific">marine sediment metagenome</name>
    <dbReference type="NCBI Taxonomy" id="412755"/>
    <lineage>
        <taxon>unclassified sequences</taxon>
        <taxon>metagenomes</taxon>
        <taxon>ecological metagenomes</taxon>
    </lineage>
</organism>
<proteinExistence type="predicted"/>
<reference evidence="1" key="1">
    <citation type="journal article" date="2014" name="Front. Microbiol.">
        <title>High frequency of phylogenetically diverse reductive dehalogenase-homologous genes in deep subseafloor sedimentary metagenomes.</title>
        <authorList>
            <person name="Kawai M."/>
            <person name="Futagami T."/>
            <person name="Toyoda A."/>
            <person name="Takaki Y."/>
            <person name="Nishi S."/>
            <person name="Hori S."/>
            <person name="Arai W."/>
            <person name="Tsubouchi T."/>
            <person name="Morono Y."/>
            <person name="Uchiyama I."/>
            <person name="Ito T."/>
            <person name="Fujiyama A."/>
            <person name="Inagaki F."/>
            <person name="Takami H."/>
        </authorList>
    </citation>
    <scope>NUCLEOTIDE SEQUENCE</scope>
    <source>
        <strain evidence="1">Expedition CK06-06</strain>
    </source>
</reference>
<evidence type="ECO:0000313" key="1">
    <source>
        <dbReference type="EMBL" id="GAG12928.1"/>
    </source>
</evidence>
<accession>X0VKA7</accession>
<dbReference type="AlphaFoldDB" id="X0VKA7"/>